<feature type="signal peptide" evidence="2">
    <location>
        <begin position="1"/>
        <end position="19"/>
    </location>
</feature>
<evidence type="ECO:0000313" key="3">
    <source>
        <dbReference type="EMBL" id="RKP35748.1"/>
    </source>
</evidence>
<evidence type="ECO:0000313" key="4">
    <source>
        <dbReference type="Proteomes" id="UP000268162"/>
    </source>
</evidence>
<dbReference type="EMBL" id="ML002797">
    <property type="protein sequence ID" value="RKP35748.1"/>
    <property type="molecule type" value="Genomic_DNA"/>
</dbReference>
<dbReference type="AlphaFoldDB" id="A0A4P9ZRF6"/>
<keyword evidence="4" id="KW-1185">Reference proteome</keyword>
<feature type="region of interest" description="Disordered" evidence="1">
    <location>
        <begin position="394"/>
        <end position="413"/>
    </location>
</feature>
<name>A0A4P9ZRF6_9FUNG</name>
<dbReference type="Proteomes" id="UP000268162">
    <property type="component" value="Unassembled WGS sequence"/>
</dbReference>
<sequence>MKLSLSLFTLATTFVGTHLGMVAHAIFPSEILPTELQRMVAFSLDKDSFHEYIQADTAAWKATSGKYAAHLNYATNDESNEISSYWGHLFKQETMTNFKVTFNTMYAGELQGSKMIEGLSTSFLVNSDSYGYLFVKELTDRSLWLNFPILTLASKLPAGEVSKLLHKLLRSSLHIQMAQIIAVNVDNAYRNFAIPVMLDSFPQIFDTLFLQITWYLYTRSPFEKVKAYFQKDLLPGSTDVFSDIADQVIYQARLGLVLAASKYESNIPLNKKLEVEQEIKYFLGLAGWDKLAKKYGVTLDQHRNHFLGCLANRQMLKAHNYLSREWPESGTLSSSPANQVASEEGHFVVGGKQVACAEIMWDLEKVDYSDENDASFAVVGNSLSDDGTDYNFILESNEDSSQSSGSGDDTRSV</sequence>
<keyword evidence="2" id="KW-0732">Signal</keyword>
<reference evidence="4" key="1">
    <citation type="journal article" date="2018" name="Nat. Microbiol.">
        <title>Leveraging single-cell genomics to expand the fungal tree of life.</title>
        <authorList>
            <person name="Ahrendt S.R."/>
            <person name="Quandt C.A."/>
            <person name="Ciobanu D."/>
            <person name="Clum A."/>
            <person name="Salamov A."/>
            <person name="Andreopoulos B."/>
            <person name="Cheng J.F."/>
            <person name="Woyke T."/>
            <person name="Pelin A."/>
            <person name="Henrissat B."/>
            <person name="Reynolds N.K."/>
            <person name="Benny G.L."/>
            <person name="Smith M.E."/>
            <person name="James T.Y."/>
            <person name="Grigoriev I.V."/>
        </authorList>
    </citation>
    <scope>NUCLEOTIDE SEQUENCE [LARGE SCALE GENOMIC DNA]</scope>
    <source>
        <strain evidence="4">RSA 468</strain>
    </source>
</reference>
<gene>
    <name evidence="3" type="ORF">BJ085DRAFT_33441</name>
</gene>
<proteinExistence type="predicted"/>
<accession>A0A4P9ZRF6</accession>
<evidence type="ECO:0000256" key="1">
    <source>
        <dbReference type="SAM" id="MobiDB-lite"/>
    </source>
</evidence>
<feature type="chain" id="PRO_5020857115" evidence="2">
    <location>
        <begin position="20"/>
        <end position="413"/>
    </location>
</feature>
<protein>
    <submittedName>
        <fullName evidence="3">Uncharacterized protein</fullName>
    </submittedName>
</protein>
<organism evidence="3 4">
    <name type="scientific">Dimargaris cristalligena</name>
    <dbReference type="NCBI Taxonomy" id="215637"/>
    <lineage>
        <taxon>Eukaryota</taxon>
        <taxon>Fungi</taxon>
        <taxon>Fungi incertae sedis</taxon>
        <taxon>Zoopagomycota</taxon>
        <taxon>Kickxellomycotina</taxon>
        <taxon>Dimargaritomycetes</taxon>
        <taxon>Dimargaritales</taxon>
        <taxon>Dimargaritaceae</taxon>
        <taxon>Dimargaris</taxon>
    </lineage>
</organism>
<evidence type="ECO:0000256" key="2">
    <source>
        <dbReference type="SAM" id="SignalP"/>
    </source>
</evidence>